<comment type="pathway">
    <text evidence="2 15">Bacterial outer membrane biogenesis; LPS core biosynthesis.</text>
</comment>
<organism evidence="16 17">
    <name type="scientific">Thalassotalea eurytherma</name>
    <dbReference type="NCBI Taxonomy" id="1144278"/>
    <lineage>
        <taxon>Bacteria</taxon>
        <taxon>Pseudomonadati</taxon>
        <taxon>Pseudomonadota</taxon>
        <taxon>Gammaproteobacteria</taxon>
        <taxon>Alteromonadales</taxon>
        <taxon>Colwelliaceae</taxon>
        <taxon>Thalassotalea</taxon>
    </lineage>
</organism>
<evidence type="ECO:0000256" key="15">
    <source>
        <dbReference type="HAMAP-Rule" id="MF_00521"/>
    </source>
</evidence>
<protein>
    <recommendedName>
        <fullName evidence="13 15">3-deoxy-D-manno-octulosonic acid kinase</fullName>
        <shortName evidence="15">Kdo kinase</shortName>
        <ecNumber evidence="4 15">2.7.1.166</ecNumber>
    </recommendedName>
</protein>
<gene>
    <name evidence="15 16" type="primary">kdkA</name>
    <name evidence="16" type="ORF">theurythT_15880</name>
</gene>
<name>A0ABQ6H1S1_9GAMM</name>
<dbReference type="InterPro" id="IPR011009">
    <property type="entry name" value="Kinase-like_dom_sf"/>
</dbReference>
<reference evidence="16 17" key="1">
    <citation type="submission" date="2023-03" db="EMBL/GenBank/DDBJ databases">
        <title>Draft genome sequence of Thalassotalea eurytherma JCM 18482T.</title>
        <authorList>
            <person name="Sawabe T."/>
        </authorList>
    </citation>
    <scope>NUCLEOTIDE SEQUENCE [LARGE SCALE GENOMIC DNA]</scope>
    <source>
        <strain evidence="16 17">JCM 18482</strain>
    </source>
</reference>
<comment type="catalytic activity">
    <reaction evidence="14 15">
        <text>an alpha-Kdo-(2-&gt;6)-lipid IVA + ATP = a 4-O-phospho-alpha-Kdo-(2-&gt;6)-lipid IVA + ADP + H(+)</text>
        <dbReference type="Rhea" id="RHEA:74271"/>
        <dbReference type="ChEBI" id="CHEBI:15378"/>
        <dbReference type="ChEBI" id="CHEBI:30616"/>
        <dbReference type="ChEBI" id="CHEBI:176428"/>
        <dbReference type="ChEBI" id="CHEBI:193140"/>
        <dbReference type="ChEBI" id="CHEBI:456216"/>
        <dbReference type="EC" id="2.7.1.166"/>
    </reaction>
</comment>
<dbReference type="Pfam" id="PF06293">
    <property type="entry name" value="Kdo"/>
    <property type="match status" value="1"/>
</dbReference>
<evidence type="ECO:0000256" key="9">
    <source>
        <dbReference type="ARBA" id="ARBA00022777"/>
    </source>
</evidence>
<keyword evidence="6 15" id="KW-0997">Cell inner membrane</keyword>
<dbReference type="EC" id="2.7.1.166" evidence="4 15"/>
<evidence type="ECO:0000256" key="7">
    <source>
        <dbReference type="ARBA" id="ARBA00022679"/>
    </source>
</evidence>
<feature type="active site" evidence="15">
    <location>
        <position position="177"/>
    </location>
</feature>
<keyword evidence="11 15" id="KW-0448">Lipopolysaccharide biosynthesis</keyword>
<keyword evidence="8 15" id="KW-0547">Nucleotide-binding</keyword>
<dbReference type="HAMAP" id="MF_00521">
    <property type="entry name" value="KDO_kinase"/>
    <property type="match status" value="1"/>
</dbReference>
<evidence type="ECO:0000256" key="8">
    <source>
        <dbReference type="ARBA" id="ARBA00022741"/>
    </source>
</evidence>
<evidence type="ECO:0000256" key="5">
    <source>
        <dbReference type="ARBA" id="ARBA00022475"/>
    </source>
</evidence>
<evidence type="ECO:0000256" key="2">
    <source>
        <dbReference type="ARBA" id="ARBA00004713"/>
    </source>
</evidence>
<keyword evidence="17" id="KW-1185">Reference proteome</keyword>
<dbReference type="Proteomes" id="UP001157133">
    <property type="component" value="Unassembled WGS sequence"/>
</dbReference>
<keyword evidence="10 15" id="KW-0067">ATP-binding</keyword>
<proteinExistence type="inferred from homology"/>
<evidence type="ECO:0000256" key="10">
    <source>
        <dbReference type="ARBA" id="ARBA00022840"/>
    </source>
</evidence>
<dbReference type="RefSeq" id="WP_284207493.1">
    <property type="nucleotide sequence ID" value="NZ_BSSU01000007.1"/>
</dbReference>
<evidence type="ECO:0000256" key="14">
    <source>
        <dbReference type="ARBA" id="ARBA00034417"/>
    </source>
</evidence>
<dbReference type="SUPFAM" id="SSF56112">
    <property type="entry name" value="Protein kinase-like (PK-like)"/>
    <property type="match status" value="1"/>
</dbReference>
<evidence type="ECO:0000256" key="1">
    <source>
        <dbReference type="ARBA" id="ARBA00004515"/>
    </source>
</evidence>
<evidence type="ECO:0000256" key="13">
    <source>
        <dbReference type="ARBA" id="ARBA00029511"/>
    </source>
</evidence>
<dbReference type="InterPro" id="IPR022826">
    <property type="entry name" value="KDO_kinase"/>
</dbReference>
<evidence type="ECO:0000313" key="16">
    <source>
        <dbReference type="EMBL" id="GLX82136.1"/>
    </source>
</evidence>
<accession>A0ABQ6H1S1</accession>
<comment type="subcellular location">
    <subcellularLocation>
        <location evidence="1 15">Cell inner membrane</location>
        <topology evidence="1 15">Peripheral membrane protein</topology>
        <orientation evidence="1 15">Cytoplasmic side</orientation>
    </subcellularLocation>
</comment>
<dbReference type="NCBIfam" id="NF002475">
    <property type="entry name" value="PRK01723.1"/>
    <property type="match status" value="1"/>
</dbReference>
<evidence type="ECO:0000256" key="12">
    <source>
        <dbReference type="ARBA" id="ARBA00023136"/>
    </source>
</evidence>
<dbReference type="GO" id="GO:0016301">
    <property type="term" value="F:kinase activity"/>
    <property type="evidence" value="ECO:0007669"/>
    <property type="project" value="UniProtKB-KW"/>
</dbReference>
<evidence type="ECO:0000256" key="11">
    <source>
        <dbReference type="ARBA" id="ARBA00022985"/>
    </source>
</evidence>
<keyword evidence="12 15" id="KW-0472">Membrane</keyword>
<comment type="caution">
    <text evidence="16">The sequence shown here is derived from an EMBL/GenBank/DDBJ whole genome shotgun (WGS) entry which is preliminary data.</text>
</comment>
<dbReference type="EMBL" id="BSSU01000007">
    <property type="protein sequence ID" value="GLX82136.1"/>
    <property type="molecule type" value="Genomic_DNA"/>
</dbReference>
<dbReference type="Gene3D" id="1.10.510.10">
    <property type="entry name" value="Transferase(Phosphotransferase) domain 1"/>
    <property type="match status" value="1"/>
</dbReference>
<evidence type="ECO:0000313" key="17">
    <source>
        <dbReference type="Proteomes" id="UP001157133"/>
    </source>
</evidence>
<evidence type="ECO:0000256" key="4">
    <source>
        <dbReference type="ARBA" id="ARBA00011988"/>
    </source>
</evidence>
<evidence type="ECO:0000256" key="6">
    <source>
        <dbReference type="ARBA" id="ARBA00022519"/>
    </source>
</evidence>
<keyword evidence="5 15" id="KW-1003">Cell membrane</keyword>
<comment type="similarity">
    <text evidence="3 15">Belongs to the protein kinase superfamily. KdkA/RfaP family.</text>
</comment>
<comment type="function">
    <text evidence="15">Catalyzes the ATP-dependent phosphorylation of the 3-deoxy-D-manno-octulosonic acid (Kdo) residue in Kdo-lipid IV(A) at the 4-OH position.</text>
</comment>
<keyword evidence="7 15" id="KW-0808">Transferase</keyword>
<sequence length="248" mass="28903">MKPSANLKPCQLVVIDSSSYYFAYDANKIDQPSVDIFNSKYWQSQQAIVGTAQGRGTTYFIDYQQQAWVLKHYYRGGLIGKLIKDKYIYLGIEKTRAKREFDLLVTMQALQLPCPAPIAIGIKKHALTYQADLITERIQHSQDVVGILKKQTISAEQWQLIGKTIQDFHQHGIYHDDLNCHNILLDNQNQVWLIDFDRGEQKPIDKGWQQDNLDRLLRSFRKEKTRLSEFYWQESDWQSLLSGYHSAT</sequence>
<evidence type="ECO:0000256" key="3">
    <source>
        <dbReference type="ARBA" id="ARBA00010327"/>
    </source>
</evidence>
<keyword evidence="9 15" id="KW-0418">Kinase</keyword>